<protein>
    <submittedName>
        <fullName evidence="2">Uncharacterized protein</fullName>
    </submittedName>
</protein>
<gene>
    <name evidence="2" type="ORF">D9619_011272</name>
</gene>
<organism evidence="2 3">
    <name type="scientific">Psilocybe cf. subviscida</name>
    <dbReference type="NCBI Taxonomy" id="2480587"/>
    <lineage>
        <taxon>Eukaryota</taxon>
        <taxon>Fungi</taxon>
        <taxon>Dikarya</taxon>
        <taxon>Basidiomycota</taxon>
        <taxon>Agaricomycotina</taxon>
        <taxon>Agaricomycetes</taxon>
        <taxon>Agaricomycetidae</taxon>
        <taxon>Agaricales</taxon>
        <taxon>Agaricineae</taxon>
        <taxon>Strophariaceae</taxon>
        <taxon>Psilocybe</taxon>
    </lineage>
</organism>
<evidence type="ECO:0000256" key="1">
    <source>
        <dbReference type="SAM" id="MobiDB-lite"/>
    </source>
</evidence>
<feature type="region of interest" description="Disordered" evidence="1">
    <location>
        <begin position="1"/>
        <end position="22"/>
    </location>
</feature>
<dbReference type="AlphaFoldDB" id="A0A8H5BIW0"/>
<name>A0A8H5BIW0_9AGAR</name>
<dbReference type="EMBL" id="JAACJJ010000016">
    <property type="protein sequence ID" value="KAF5324229.1"/>
    <property type="molecule type" value="Genomic_DNA"/>
</dbReference>
<dbReference type="Proteomes" id="UP000567179">
    <property type="component" value="Unassembled WGS sequence"/>
</dbReference>
<evidence type="ECO:0000313" key="2">
    <source>
        <dbReference type="EMBL" id="KAF5324229.1"/>
    </source>
</evidence>
<keyword evidence="3" id="KW-1185">Reference proteome</keyword>
<feature type="compositionally biased region" description="Polar residues" evidence="1">
    <location>
        <begin position="1"/>
        <end position="12"/>
    </location>
</feature>
<reference evidence="2 3" key="1">
    <citation type="journal article" date="2020" name="ISME J.">
        <title>Uncovering the hidden diversity of litter-decomposition mechanisms in mushroom-forming fungi.</title>
        <authorList>
            <person name="Floudas D."/>
            <person name="Bentzer J."/>
            <person name="Ahren D."/>
            <person name="Johansson T."/>
            <person name="Persson P."/>
            <person name="Tunlid A."/>
        </authorList>
    </citation>
    <scope>NUCLEOTIDE SEQUENCE [LARGE SCALE GENOMIC DNA]</scope>
    <source>
        <strain evidence="2 3">CBS 101986</strain>
    </source>
</reference>
<sequence>MPGQHFTASTFSAAHGPLASPPALTYSNDRDGAWHPLCFLPNALAPALPSSTLRPVTPILGLRSLKPGLKPASSWNEALIPTIPRREHQDANSPLLRTVL</sequence>
<comment type="caution">
    <text evidence="2">The sequence shown here is derived from an EMBL/GenBank/DDBJ whole genome shotgun (WGS) entry which is preliminary data.</text>
</comment>
<accession>A0A8H5BIW0</accession>
<evidence type="ECO:0000313" key="3">
    <source>
        <dbReference type="Proteomes" id="UP000567179"/>
    </source>
</evidence>
<proteinExistence type="predicted"/>